<gene>
    <name evidence="3" type="ordered locus">Celal_1181</name>
</gene>
<keyword evidence="1" id="KW-0597">Phosphoprotein</keyword>
<dbReference type="Pfam" id="PF00072">
    <property type="entry name" value="Response_reg"/>
    <property type="match status" value="1"/>
</dbReference>
<dbReference type="eggNOG" id="COG2197">
    <property type="taxonomic scope" value="Bacteria"/>
</dbReference>
<dbReference type="GO" id="GO:0000160">
    <property type="term" value="P:phosphorelay signal transduction system"/>
    <property type="evidence" value="ECO:0007669"/>
    <property type="project" value="InterPro"/>
</dbReference>
<dbReference type="Gene3D" id="3.40.50.2300">
    <property type="match status" value="1"/>
</dbReference>
<feature type="domain" description="Response regulatory" evidence="2">
    <location>
        <begin position="7"/>
        <end position="134"/>
    </location>
</feature>
<proteinExistence type="predicted"/>
<dbReference type="AlphaFoldDB" id="E6X6J0"/>
<sequence>MIEYVEKACVIDDDPISVFGLKKVLRKTNLCKDIIVYQNGFEAITSLKELLEIKKNLPPIIFLDLNMPIMDGWDFLEDFIKIPETDRENVKIYIISSSVDPRDLLKAKSYSEVNNFFVKPITTTDIQKVIDEISQ</sequence>
<keyword evidence="4" id="KW-1185">Reference proteome</keyword>
<dbReference type="InterPro" id="IPR052893">
    <property type="entry name" value="TCS_response_regulator"/>
</dbReference>
<dbReference type="KEGG" id="cao:Celal_1181"/>
<dbReference type="STRING" id="688270.Celal_1181"/>
<reference evidence="3 4" key="1">
    <citation type="journal article" date="2010" name="Stand. Genomic Sci.">
        <title>Complete genome sequence of Cellulophaga algicola type strain (IC166).</title>
        <authorList>
            <person name="Abt B."/>
            <person name="Lu M."/>
            <person name="Misra M."/>
            <person name="Han C."/>
            <person name="Nolan M."/>
            <person name="Lucas S."/>
            <person name="Hammon N."/>
            <person name="Deshpande S."/>
            <person name="Cheng J.F."/>
            <person name="Tapia R."/>
            <person name="Goodwin L."/>
            <person name="Pitluck S."/>
            <person name="Liolios K."/>
            <person name="Pagani I."/>
            <person name="Ivanova N."/>
            <person name="Mavromatis K."/>
            <person name="Ovchinikova G."/>
            <person name="Pati A."/>
            <person name="Chen A."/>
            <person name="Palaniappan K."/>
            <person name="Land M."/>
            <person name="Hauser L."/>
            <person name="Chang Y.J."/>
            <person name="Jeffries C.D."/>
            <person name="Detter J.C."/>
            <person name="Brambilla E."/>
            <person name="Rohde M."/>
            <person name="Tindall B.J."/>
            <person name="Goker M."/>
            <person name="Woyke T."/>
            <person name="Bristow J."/>
            <person name="Eisen J.A."/>
            <person name="Markowitz V."/>
            <person name="Hugenholtz P."/>
            <person name="Kyrpides N.C."/>
            <person name="Klenk H.P."/>
            <person name="Lapidus A."/>
        </authorList>
    </citation>
    <scope>NUCLEOTIDE SEQUENCE [LARGE SCALE GENOMIC DNA]</scope>
    <source>
        <strain evidence="4">DSM 14237 / IC166 / ACAM 630</strain>
    </source>
</reference>
<evidence type="ECO:0000313" key="3">
    <source>
        <dbReference type="EMBL" id="ADV48496.1"/>
    </source>
</evidence>
<evidence type="ECO:0000313" key="4">
    <source>
        <dbReference type="Proteomes" id="UP000008634"/>
    </source>
</evidence>
<accession>E6X6J0</accession>
<dbReference type="InterPro" id="IPR011006">
    <property type="entry name" value="CheY-like_superfamily"/>
</dbReference>
<dbReference type="PANTHER" id="PTHR44520:SF2">
    <property type="entry name" value="RESPONSE REGULATOR RCP1"/>
    <property type="match status" value="1"/>
</dbReference>
<evidence type="ECO:0000256" key="1">
    <source>
        <dbReference type="PROSITE-ProRule" id="PRU00169"/>
    </source>
</evidence>
<dbReference type="SMART" id="SM00448">
    <property type="entry name" value="REC"/>
    <property type="match status" value="1"/>
</dbReference>
<dbReference type="HOGENOM" id="CLU_000445_69_17_10"/>
<dbReference type="SUPFAM" id="SSF52172">
    <property type="entry name" value="CheY-like"/>
    <property type="match status" value="1"/>
</dbReference>
<name>E6X6J0_CELAD</name>
<feature type="modified residue" description="4-aspartylphosphate" evidence="1">
    <location>
        <position position="64"/>
    </location>
</feature>
<organism evidence="3 4">
    <name type="scientific">Cellulophaga algicola (strain DSM 14237 / IC166 / ACAM 630)</name>
    <dbReference type="NCBI Taxonomy" id="688270"/>
    <lineage>
        <taxon>Bacteria</taxon>
        <taxon>Pseudomonadati</taxon>
        <taxon>Bacteroidota</taxon>
        <taxon>Flavobacteriia</taxon>
        <taxon>Flavobacteriales</taxon>
        <taxon>Flavobacteriaceae</taxon>
        <taxon>Cellulophaga</taxon>
    </lineage>
</organism>
<dbReference type="PROSITE" id="PS50110">
    <property type="entry name" value="RESPONSE_REGULATORY"/>
    <property type="match status" value="1"/>
</dbReference>
<dbReference type="RefSeq" id="WP_013549980.1">
    <property type="nucleotide sequence ID" value="NC_014934.1"/>
</dbReference>
<evidence type="ECO:0000259" key="2">
    <source>
        <dbReference type="PROSITE" id="PS50110"/>
    </source>
</evidence>
<dbReference type="EMBL" id="CP002453">
    <property type="protein sequence ID" value="ADV48496.1"/>
    <property type="molecule type" value="Genomic_DNA"/>
</dbReference>
<dbReference type="OrthoDB" id="673128at2"/>
<protein>
    <submittedName>
        <fullName evidence="3">Response regulator receiver</fullName>
    </submittedName>
</protein>
<dbReference type="Proteomes" id="UP000008634">
    <property type="component" value="Chromosome"/>
</dbReference>
<dbReference type="PANTHER" id="PTHR44520">
    <property type="entry name" value="RESPONSE REGULATOR RCP1-RELATED"/>
    <property type="match status" value="1"/>
</dbReference>
<dbReference type="InterPro" id="IPR001789">
    <property type="entry name" value="Sig_transdc_resp-reg_receiver"/>
</dbReference>